<name>A0AA48GUS0_9BACT</name>
<evidence type="ECO:0000256" key="1">
    <source>
        <dbReference type="SAM" id="MobiDB-lite"/>
    </source>
</evidence>
<accession>A0AA48GUS0</accession>
<dbReference type="RefSeq" id="WP_243329586.1">
    <property type="nucleotide sequence ID" value="NZ_AP027081.1"/>
</dbReference>
<evidence type="ECO:0000313" key="2">
    <source>
        <dbReference type="EMBL" id="BDU78159.1"/>
    </source>
</evidence>
<organism evidence="2 3">
    <name type="scientific">Mesoterricola sediminis</name>
    <dbReference type="NCBI Taxonomy" id="2927980"/>
    <lineage>
        <taxon>Bacteria</taxon>
        <taxon>Pseudomonadati</taxon>
        <taxon>Acidobacteriota</taxon>
        <taxon>Holophagae</taxon>
        <taxon>Holophagales</taxon>
        <taxon>Holophagaceae</taxon>
        <taxon>Mesoterricola</taxon>
    </lineage>
</organism>
<gene>
    <name evidence="2" type="ORF">METESE_31170</name>
</gene>
<feature type="region of interest" description="Disordered" evidence="1">
    <location>
        <begin position="1"/>
        <end position="22"/>
    </location>
</feature>
<dbReference type="AlphaFoldDB" id="A0AA48GUS0"/>
<dbReference type="Proteomes" id="UP001228113">
    <property type="component" value="Chromosome"/>
</dbReference>
<sequence>MARYLPSRPHDPADGFHGGDGAPSQASVGGFWQWAFSNFADNTIRGILAEYLVGAALGCPMDVPRNPWADFDLLTPDGIKVEVKASGRVQSWDSRGSAVVFSGLKGQAVTGDGAAYEGRRQFRADVYVFALQTATHPGDLRPLDLGQWAFWVIPRPVLQELDQRSISLSRVERLGTPATYATLRETVLACHAAASQDAPALV</sequence>
<dbReference type="EMBL" id="AP027081">
    <property type="protein sequence ID" value="BDU78159.1"/>
    <property type="molecule type" value="Genomic_DNA"/>
</dbReference>
<protein>
    <submittedName>
        <fullName evidence="2">Uncharacterized protein</fullName>
    </submittedName>
</protein>
<reference evidence="2" key="1">
    <citation type="journal article" date="2023" name="Int. J. Syst. Evol. Microbiol.">
        <title>Mesoterricola silvestris gen. nov., sp. nov., Mesoterricola sediminis sp. nov., Geothrix oryzae sp. nov., Geothrix edaphica sp. nov., Geothrix rubra sp. nov., and Geothrix limicola sp. nov., six novel members of Acidobacteriota isolated from soils.</title>
        <authorList>
            <person name="Itoh H."/>
            <person name="Sugisawa Y."/>
            <person name="Mise K."/>
            <person name="Xu Z."/>
            <person name="Kuniyasu M."/>
            <person name="Ushijima N."/>
            <person name="Kawano K."/>
            <person name="Kobayashi E."/>
            <person name="Shiratori Y."/>
            <person name="Masuda Y."/>
            <person name="Senoo K."/>
        </authorList>
    </citation>
    <scope>NUCLEOTIDE SEQUENCE</scope>
    <source>
        <strain evidence="2">W786</strain>
    </source>
</reference>
<evidence type="ECO:0000313" key="3">
    <source>
        <dbReference type="Proteomes" id="UP001228113"/>
    </source>
</evidence>
<proteinExistence type="predicted"/>
<keyword evidence="3" id="KW-1185">Reference proteome</keyword>
<dbReference type="KEGG" id="msea:METESE_31170"/>